<evidence type="ECO:0000313" key="4">
    <source>
        <dbReference type="EMBL" id="MBP1934204.1"/>
    </source>
</evidence>
<organism evidence="4 5">
    <name type="scientific">Ammoniphilus resinae</name>
    <dbReference type="NCBI Taxonomy" id="861532"/>
    <lineage>
        <taxon>Bacteria</taxon>
        <taxon>Bacillati</taxon>
        <taxon>Bacillota</taxon>
        <taxon>Bacilli</taxon>
        <taxon>Bacillales</taxon>
        <taxon>Paenibacillaceae</taxon>
        <taxon>Aneurinibacillus group</taxon>
        <taxon>Ammoniphilus</taxon>
    </lineage>
</organism>
<dbReference type="Gene3D" id="3.30.457.10">
    <property type="entry name" value="Copper amine oxidase-like, N-terminal domain"/>
    <property type="match status" value="2"/>
</dbReference>
<keyword evidence="5" id="KW-1185">Reference proteome</keyword>
<dbReference type="InterPro" id="IPR012854">
    <property type="entry name" value="Cu_amine_oxidase-like_N"/>
</dbReference>
<name>A0ABS4GVA7_9BACL</name>
<comment type="caution">
    <text evidence="4">The sequence shown here is derived from an EMBL/GenBank/DDBJ whole genome shotgun (WGS) entry which is preliminary data.</text>
</comment>
<proteinExistence type="predicted"/>
<protein>
    <recommendedName>
        <fullName evidence="3">Copper amine oxidase-like N-terminal domain-containing protein</fullName>
    </recommendedName>
</protein>
<feature type="region of interest" description="Disordered" evidence="1">
    <location>
        <begin position="77"/>
        <end position="149"/>
    </location>
</feature>
<evidence type="ECO:0000313" key="5">
    <source>
        <dbReference type="Proteomes" id="UP001519343"/>
    </source>
</evidence>
<feature type="chain" id="PRO_5046188920" description="Copper amine oxidase-like N-terminal domain-containing protein" evidence="2">
    <location>
        <begin position="23"/>
        <end position="149"/>
    </location>
</feature>
<evidence type="ECO:0000259" key="3">
    <source>
        <dbReference type="Pfam" id="PF07833"/>
    </source>
</evidence>
<feature type="compositionally biased region" description="Polar residues" evidence="1">
    <location>
        <begin position="77"/>
        <end position="86"/>
    </location>
</feature>
<feature type="signal peptide" evidence="2">
    <location>
        <begin position="1"/>
        <end position="22"/>
    </location>
</feature>
<evidence type="ECO:0000256" key="1">
    <source>
        <dbReference type="SAM" id="MobiDB-lite"/>
    </source>
</evidence>
<dbReference type="InterPro" id="IPR036582">
    <property type="entry name" value="Mao_N_sf"/>
</dbReference>
<reference evidence="4 5" key="1">
    <citation type="submission" date="2021-03" db="EMBL/GenBank/DDBJ databases">
        <title>Genomic Encyclopedia of Type Strains, Phase IV (KMG-IV): sequencing the most valuable type-strain genomes for metagenomic binning, comparative biology and taxonomic classification.</title>
        <authorList>
            <person name="Goeker M."/>
        </authorList>
    </citation>
    <scope>NUCLEOTIDE SEQUENCE [LARGE SCALE GENOMIC DNA]</scope>
    <source>
        <strain evidence="4 5">DSM 24738</strain>
    </source>
</reference>
<sequence length="149" mass="16215">MKKFLFGFVTGALVFGSIGAIAASSEMKLIVNGYEVKSDVPPQVINGRTVIPARPLAEALGAKVEWDEQNRAVVITTSSGNQQTIIDDNPNHDVYHDLNDDGPTHHQGDDDPNHDLNDDNGVGEDHHGGKDGNDDHGEHQNRDRDGEDR</sequence>
<gene>
    <name evidence="4" type="ORF">J2Z37_004223</name>
</gene>
<keyword evidence="2" id="KW-0732">Signal</keyword>
<accession>A0ABS4GVA7</accession>
<dbReference type="RefSeq" id="WP_209812212.1">
    <property type="nucleotide sequence ID" value="NZ_JAGGKT010000018.1"/>
</dbReference>
<feature type="domain" description="Copper amine oxidase-like N-terminal" evidence="3">
    <location>
        <begin position="31"/>
        <end position="81"/>
    </location>
</feature>
<dbReference type="SUPFAM" id="SSF55383">
    <property type="entry name" value="Copper amine oxidase, domain N"/>
    <property type="match status" value="1"/>
</dbReference>
<dbReference type="Proteomes" id="UP001519343">
    <property type="component" value="Unassembled WGS sequence"/>
</dbReference>
<dbReference type="EMBL" id="JAGGKT010000018">
    <property type="protein sequence ID" value="MBP1934204.1"/>
    <property type="molecule type" value="Genomic_DNA"/>
</dbReference>
<evidence type="ECO:0000256" key="2">
    <source>
        <dbReference type="SAM" id="SignalP"/>
    </source>
</evidence>
<feature type="compositionally biased region" description="Basic and acidic residues" evidence="1">
    <location>
        <begin position="89"/>
        <end position="149"/>
    </location>
</feature>
<dbReference type="Pfam" id="PF07833">
    <property type="entry name" value="Cu_amine_oxidN1"/>
    <property type="match status" value="1"/>
</dbReference>